<organism evidence="1 2">
    <name type="scientific">Acanthoscelides obtectus</name>
    <name type="common">Bean weevil</name>
    <name type="synonym">Bruchus obtectus</name>
    <dbReference type="NCBI Taxonomy" id="200917"/>
    <lineage>
        <taxon>Eukaryota</taxon>
        <taxon>Metazoa</taxon>
        <taxon>Ecdysozoa</taxon>
        <taxon>Arthropoda</taxon>
        <taxon>Hexapoda</taxon>
        <taxon>Insecta</taxon>
        <taxon>Pterygota</taxon>
        <taxon>Neoptera</taxon>
        <taxon>Endopterygota</taxon>
        <taxon>Coleoptera</taxon>
        <taxon>Polyphaga</taxon>
        <taxon>Cucujiformia</taxon>
        <taxon>Chrysomeloidea</taxon>
        <taxon>Chrysomelidae</taxon>
        <taxon>Bruchinae</taxon>
        <taxon>Bruchini</taxon>
        <taxon>Acanthoscelides</taxon>
    </lineage>
</organism>
<accession>A0A9P0PXJ3</accession>
<dbReference type="OrthoDB" id="2157184at2759"/>
<evidence type="ECO:0000313" key="1">
    <source>
        <dbReference type="EMBL" id="CAH1997644.1"/>
    </source>
</evidence>
<name>A0A9P0PXJ3_ACAOB</name>
<gene>
    <name evidence="1" type="ORF">ACAOBT_LOCUS23874</name>
</gene>
<dbReference type="EMBL" id="CAKOFQ010007297">
    <property type="protein sequence ID" value="CAH1997644.1"/>
    <property type="molecule type" value="Genomic_DNA"/>
</dbReference>
<dbReference type="AlphaFoldDB" id="A0A9P0PXJ3"/>
<reference evidence="1" key="1">
    <citation type="submission" date="2022-03" db="EMBL/GenBank/DDBJ databases">
        <authorList>
            <person name="Sayadi A."/>
        </authorList>
    </citation>
    <scope>NUCLEOTIDE SEQUENCE</scope>
</reference>
<protein>
    <submittedName>
        <fullName evidence="1">Uncharacterized protein</fullName>
    </submittedName>
</protein>
<keyword evidence="2" id="KW-1185">Reference proteome</keyword>
<evidence type="ECO:0000313" key="2">
    <source>
        <dbReference type="Proteomes" id="UP001152888"/>
    </source>
</evidence>
<sequence length="42" mass="4823">MYIESNSKSNSMFLQAVTENDVMSYIGKLKNKKTLVIYQMSS</sequence>
<comment type="caution">
    <text evidence="1">The sequence shown here is derived from an EMBL/GenBank/DDBJ whole genome shotgun (WGS) entry which is preliminary data.</text>
</comment>
<dbReference type="Proteomes" id="UP001152888">
    <property type="component" value="Unassembled WGS sequence"/>
</dbReference>
<proteinExistence type="predicted"/>